<evidence type="ECO:0000256" key="11">
    <source>
        <dbReference type="ARBA" id="ARBA00025527"/>
    </source>
</evidence>
<dbReference type="GO" id="GO:0006567">
    <property type="term" value="P:L-threonine catabolic process"/>
    <property type="evidence" value="ECO:0007669"/>
    <property type="project" value="TreeGrafter"/>
</dbReference>
<dbReference type="GO" id="GO:0006565">
    <property type="term" value="P:L-serine catabolic process"/>
    <property type="evidence" value="ECO:0007669"/>
    <property type="project" value="TreeGrafter"/>
</dbReference>
<dbReference type="InterPro" id="IPR001926">
    <property type="entry name" value="TrpB-like_PALP"/>
</dbReference>
<proteinExistence type="inferred from homology"/>
<dbReference type="SUPFAM" id="SSF53686">
    <property type="entry name" value="Tryptophan synthase beta subunit-like PLP-dependent enzymes"/>
    <property type="match status" value="1"/>
</dbReference>
<dbReference type="Gene3D" id="3.40.1020.10">
    <property type="entry name" value="Biosynthetic Threonine Deaminase, Domain 3"/>
    <property type="match status" value="1"/>
</dbReference>
<evidence type="ECO:0000259" key="13">
    <source>
        <dbReference type="PROSITE" id="PS51672"/>
    </source>
</evidence>
<dbReference type="KEGG" id="pseg:D3H65_29050"/>
<reference evidence="14 15" key="1">
    <citation type="submission" date="2018-09" db="EMBL/GenBank/DDBJ databases">
        <title>Genome sequencing of strain 6GH32-13.</title>
        <authorList>
            <person name="Weon H.-Y."/>
            <person name="Heo J."/>
            <person name="Kwon S.-W."/>
        </authorList>
    </citation>
    <scope>NUCLEOTIDE SEQUENCE [LARGE SCALE GENOMIC DNA]</scope>
    <source>
        <strain evidence="14 15">5GH32-13</strain>
    </source>
</reference>
<dbReference type="PANTHER" id="PTHR48078:SF11">
    <property type="entry name" value="THREONINE DEHYDRATASE, MITOCHONDRIAL"/>
    <property type="match status" value="1"/>
</dbReference>
<dbReference type="Pfam" id="PF00585">
    <property type="entry name" value="Thr_dehydrat_C"/>
    <property type="match status" value="1"/>
</dbReference>
<dbReference type="FunFam" id="3.40.1020.10:FF:000002">
    <property type="entry name" value="L-threonine dehydratase"/>
    <property type="match status" value="1"/>
</dbReference>
<dbReference type="InterPro" id="IPR000634">
    <property type="entry name" value="Ser/Thr_deHydtase_PyrdxlP-BS"/>
</dbReference>
<evidence type="ECO:0000313" key="15">
    <source>
        <dbReference type="Proteomes" id="UP000263900"/>
    </source>
</evidence>
<dbReference type="Pfam" id="PF00291">
    <property type="entry name" value="PALP"/>
    <property type="match status" value="1"/>
</dbReference>
<comment type="subunit">
    <text evidence="5 12">Homotetramer.</text>
</comment>
<dbReference type="InterPro" id="IPR038110">
    <property type="entry name" value="TD_ACT-like_sf"/>
</dbReference>
<dbReference type="PANTHER" id="PTHR48078">
    <property type="entry name" value="THREONINE DEHYDRATASE, MITOCHONDRIAL-RELATED"/>
    <property type="match status" value="1"/>
</dbReference>
<dbReference type="GO" id="GO:0030170">
    <property type="term" value="F:pyridoxal phosphate binding"/>
    <property type="evidence" value="ECO:0007669"/>
    <property type="project" value="InterPro"/>
</dbReference>
<feature type="domain" description="ACT-like" evidence="13">
    <location>
        <begin position="335"/>
        <end position="409"/>
    </location>
</feature>
<dbReference type="PROSITE" id="PS51672">
    <property type="entry name" value="ACT_LIKE"/>
    <property type="match status" value="1"/>
</dbReference>
<dbReference type="NCBIfam" id="NF006390">
    <property type="entry name" value="PRK08639.1"/>
    <property type="match status" value="1"/>
</dbReference>
<dbReference type="UniPathway" id="UPA00047">
    <property type="reaction ID" value="UER00054"/>
</dbReference>
<dbReference type="CDD" id="cd01562">
    <property type="entry name" value="Thr-dehyd"/>
    <property type="match status" value="1"/>
</dbReference>
<evidence type="ECO:0000256" key="6">
    <source>
        <dbReference type="ARBA" id="ARBA00022605"/>
    </source>
</evidence>
<evidence type="ECO:0000256" key="1">
    <source>
        <dbReference type="ARBA" id="ARBA00001274"/>
    </source>
</evidence>
<dbReference type="FunFam" id="3.40.50.1100:FF:000007">
    <property type="entry name" value="L-threonine dehydratase catabolic TdcB"/>
    <property type="match status" value="1"/>
</dbReference>
<comment type="catalytic activity">
    <reaction evidence="1 12">
        <text>L-threonine = 2-oxobutanoate + NH4(+)</text>
        <dbReference type="Rhea" id="RHEA:22108"/>
        <dbReference type="ChEBI" id="CHEBI:16763"/>
        <dbReference type="ChEBI" id="CHEBI:28938"/>
        <dbReference type="ChEBI" id="CHEBI:57926"/>
        <dbReference type="EC" id="4.3.1.19"/>
    </reaction>
</comment>
<comment type="similarity">
    <text evidence="4 12">Belongs to the serine/threonine dehydratase family.</text>
</comment>
<evidence type="ECO:0000256" key="9">
    <source>
        <dbReference type="ARBA" id="ARBA00023239"/>
    </source>
</evidence>
<keyword evidence="7 12" id="KW-0412">Isoleucine biosynthesis</keyword>
<dbReference type="InterPro" id="IPR050147">
    <property type="entry name" value="Ser/Thr_Dehydratase"/>
</dbReference>
<name>A0A3B7MV40_9BACT</name>
<dbReference type="EMBL" id="CP032157">
    <property type="protein sequence ID" value="AXY77787.1"/>
    <property type="molecule type" value="Genomic_DNA"/>
</dbReference>
<keyword evidence="10 12" id="KW-0100">Branched-chain amino acid biosynthesis</keyword>
<evidence type="ECO:0000313" key="14">
    <source>
        <dbReference type="EMBL" id="AXY77787.1"/>
    </source>
</evidence>
<gene>
    <name evidence="12 14" type="primary">ilvA</name>
    <name evidence="14" type="ORF">D3H65_29050</name>
</gene>
<evidence type="ECO:0000256" key="2">
    <source>
        <dbReference type="ARBA" id="ARBA00001933"/>
    </source>
</evidence>
<dbReference type="PROSITE" id="PS00165">
    <property type="entry name" value="DEHYDRATASE_SER_THR"/>
    <property type="match status" value="1"/>
</dbReference>
<dbReference type="InterPro" id="IPR011820">
    <property type="entry name" value="IlvA"/>
</dbReference>
<dbReference type="InterPro" id="IPR045865">
    <property type="entry name" value="ACT-like_dom_sf"/>
</dbReference>
<dbReference type="Gene3D" id="3.40.50.1100">
    <property type="match status" value="2"/>
</dbReference>
<evidence type="ECO:0000256" key="7">
    <source>
        <dbReference type="ARBA" id="ARBA00022624"/>
    </source>
</evidence>
<keyword evidence="8 12" id="KW-0663">Pyridoxal phosphate</keyword>
<sequence>MSLPASHTTALEFHKAALRLKKVVTKTPLVLNQSLSRKYQCNVYLKREDLQVVRSYKLRGAYNMMSSLPADQLQKGVVCASAGNHAQGFAYSCKKLGAKGVVFMPIITPNQKVKQTKMFGEDHIEVVLVGDTFDDCAIAAKEYTEKNGLTFIPPFDDYRIIEGQGTVAVEILEEQADIDYVFIPVGGGGLSAGVGTFFKTFSPRTKIIGLEPEGAPSMKKALEAGHPVTLDSIDRFVDGAAVKRVGDLTFSICKEVLDDMHLVPEGRICSTILKLYNEDAIVVEPAGALSIAALDDYADAIKGKNIVCIVSGSNNDIDRMQEIRERSLQYEGLKHYFLVRFAQRPGALKEFVNHVLGPNDDITRFEYMQKHNKETGPALVGVELQSREDYEVLLRNMDKYHINYTELNKDDNLFGYLV</sequence>
<evidence type="ECO:0000256" key="4">
    <source>
        <dbReference type="ARBA" id="ARBA00010869"/>
    </source>
</evidence>
<dbReference type="OrthoDB" id="9811476at2"/>
<dbReference type="SUPFAM" id="SSF55021">
    <property type="entry name" value="ACT-like"/>
    <property type="match status" value="1"/>
</dbReference>
<dbReference type="GO" id="GO:0004794">
    <property type="term" value="F:threonine deaminase activity"/>
    <property type="evidence" value="ECO:0007669"/>
    <property type="project" value="UniProtKB-UniRule"/>
</dbReference>
<evidence type="ECO:0000256" key="5">
    <source>
        <dbReference type="ARBA" id="ARBA00011881"/>
    </source>
</evidence>
<organism evidence="14 15">
    <name type="scientific">Paraflavitalea soli</name>
    <dbReference type="NCBI Taxonomy" id="2315862"/>
    <lineage>
        <taxon>Bacteria</taxon>
        <taxon>Pseudomonadati</taxon>
        <taxon>Bacteroidota</taxon>
        <taxon>Chitinophagia</taxon>
        <taxon>Chitinophagales</taxon>
        <taxon>Chitinophagaceae</taxon>
        <taxon>Paraflavitalea</taxon>
    </lineage>
</organism>
<evidence type="ECO:0000256" key="10">
    <source>
        <dbReference type="ARBA" id="ARBA00023304"/>
    </source>
</evidence>
<dbReference type="AlphaFoldDB" id="A0A3B7MV40"/>
<evidence type="ECO:0000256" key="12">
    <source>
        <dbReference type="RuleBase" id="RU362012"/>
    </source>
</evidence>
<dbReference type="EC" id="4.3.1.19" evidence="12"/>
<comment type="pathway">
    <text evidence="3 12">Amino-acid biosynthesis; L-isoleucine biosynthesis; 2-oxobutanoate from L-threonine: step 1/1.</text>
</comment>
<dbReference type="Proteomes" id="UP000263900">
    <property type="component" value="Chromosome"/>
</dbReference>
<dbReference type="InterPro" id="IPR001721">
    <property type="entry name" value="TD_ACT-like"/>
</dbReference>
<keyword evidence="15" id="KW-1185">Reference proteome</keyword>
<accession>A0A3B7MV40</accession>
<dbReference type="NCBIfam" id="TIGR02079">
    <property type="entry name" value="THD1"/>
    <property type="match status" value="1"/>
</dbReference>
<comment type="function">
    <text evidence="11 12">Catalyzes the anaerobic formation of alpha-ketobutyrate and ammonia from threonine in a two-step reaction. The first step involved a dehydration of threonine and a production of enamine intermediates (aminocrotonate), which tautomerizes to its imine form (iminobutyrate). Both intermediates are unstable and short-lived. The second step is the nonenzymatic hydrolysis of the enamine/imine intermediates to form 2-ketobutyrate and free ammonia. In the low water environment of the cell, the second step is accelerated by RidA.</text>
</comment>
<dbReference type="InterPro" id="IPR036052">
    <property type="entry name" value="TrpB-like_PALP_sf"/>
</dbReference>
<dbReference type="GO" id="GO:0009097">
    <property type="term" value="P:isoleucine biosynthetic process"/>
    <property type="evidence" value="ECO:0007669"/>
    <property type="project" value="UniProtKB-UniRule"/>
</dbReference>
<dbReference type="RefSeq" id="WP_119053660.1">
    <property type="nucleotide sequence ID" value="NZ_CP032157.1"/>
</dbReference>
<dbReference type="GO" id="GO:0003941">
    <property type="term" value="F:L-serine ammonia-lyase activity"/>
    <property type="evidence" value="ECO:0007669"/>
    <property type="project" value="TreeGrafter"/>
</dbReference>
<comment type="cofactor">
    <cofactor evidence="2 12">
        <name>pyridoxal 5'-phosphate</name>
        <dbReference type="ChEBI" id="CHEBI:597326"/>
    </cofactor>
</comment>
<keyword evidence="6 12" id="KW-0028">Amino-acid biosynthesis</keyword>
<protein>
    <recommendedName>
        <fullName evidence="12">L-threonine dehydratase</fullName>
        <ecNumber evidence="12">4.3.1.19</ecNumber>
    </recommendedName>
    <alternativeName>
        <fullName evidence="12">Threonine deaminase</fullName>
    </alternativeName>
</protein>
<keyword evidence="9 12" id="KW-0456">Lyase</keyword>
<dbReference type="FunFam" id="3.40.50.1100:FF:000005">
    <property type="entry name" value="Threonine dehydratase catabolic"/>
    <property type="match status" value="1"/>
</dbReference>
<evidence type="ECO:0000256" key="3">
    <source>
        <dbReference type="ARBA" id="ARBA00004810"/>
    </source>
</evidence>
<evidence type="ECO:0000256" key="8">
    <source>
        <dbReference type="ARBA" id="ARBA00022898"/>
    </source>
</evidence>